<keyword evidence="2" id="KW-1185">Reference proteome</keyword>
<reference evidence="1 2" key="1">
    <citation type="journal article" date="2023" name="ACS Omega">
        <title>Identification of the Neoaspergillic Acid Biosynthesis Gene Cluster by Establishing an In Vitro CRISPR-Ribonucleoprotein Genetic System in Aspergillus melleus.</title>
        <authorList>
            <person name="Yuan B."/>
            <person name="Grau M.F."/>
            <person name="Murata R.M."/>
            <person name="Torok T."/>
            <person name="Venkateswaran K."/>
            <person name="Stajich J.E."/>
            <person name="Wang C.C.C."/>
        </authorList>
    </citation>
    <scope>NUCLEOTIDE SEQUENCE [LARGE SCALE GENOMIC DNA]</scope>
    <source>
        <strain evidence="1 2">IMV 1140</strain>
    </source>
</reference>
<protein>
    <submittedName>
        <fullName evidence="1">Uncharacterized protein</fullName>
    </submittedName>
</protein>
<sequence length="575" mass="63813">MATGYQFSPSEFNAFHKRRNRSQTTVCFPPPSHPPKRASSYYPSKGPEILDESNPDPFYLEHTLDDDASWGSLRRGIRDVRFSEEANQYFMLSTVNSGKELPISTNLRGDTTRSRTNINRSTLSVVELEHQLGLRQVTGQPRGPKPFHHSHGSFSSDHTDATPDLTPSSSFSSNYSGHLHPDTVDKLTEQLSQTNLRANVKPHNQVYSSTPLNGSRTALLSRPSTPPRDPQQRAAISNDSSDTLVMPRGDSLDSPSYCGKPLPSLPNSARNSNVPTSRRGTNPGNRPPIEPSMISPPCLINPVTLEPHTSHFDQALFIPANDFPSPVPSPGPTTTSFERPDRPVTSVSTSGRDRPSTSVSEMYPEQSVWESDSDTEDADTKSKNPIDTLKKVRSRVHLRVAKSAPKLQNNPPSNHPQPLEKFPSMPEPPPTHHTPSSMRTMVQACSTKDIFRPTAQQTLRLVAPSTTSLVRPRTPRSRANSRGTNNNQPRNYDIDRSTAAAIQAKSRRRQRSDSPEDSLSAEREKVCTYCREDRPDKAMHSLTLARPPLYKRVWESLRVLGCHGDISPPRPGKSL</sequence>
<proteinExistence type="predicted"/>
<dbReference type="Proteomes" id="UP001177260">
    <property type="component" value="Unassembled WGS sequence"/>
</dbReference>
<dbReference type="EMBL" id="JAOPJF010000028">
    <property type="protein sequence ID" value="KAK1144758.1"/>
    <property type="molecule type" value="Genomic_DNA"/>
</dbReference>
<comment type="caution">
    <text evidence="1">The sequence shown here is derived from an EMBL/GenBank/DDBJ whole genome shotgun (WGS) entry which is preliminary data.</text>
</comment>
<name>A0ACC3B2Y5_9EURO</name>
<organism evidence="1 2">
    <name type="scientific">Aspergillus melleus</name>
    <dbReference type="NCBI Taxonomy" id="138277"/>
    <lineage>
        <taxon>Eukaryota</taxon>
        <taxon>Fungi</taxon>
        <taxon>Dikarya</taxon>
        <taxon>Ascomycota</taxon>
        <taxon>Pezizomycotina</taxon>
        <taxon>Eurotiomycetes</taxon>
        <taxon>Eurotiomycetidae</taxon>
        <taxon>Eurotiales</taxon>
        <taxon>Aspergillaceae</taxon>
        <taxon>Aspergillus</taxon>
        <taxon>Aspergillus subgen. Circumdati</taxon>
    </lineage>
</organism>
<evidence type="ECO:0000313" key="2">
    <source>
        <dbReference type="Proteomes" id="UP001177260"/>
    </source>
</evidence>
<gene>
    <name evidence="1" type="ORF">N8T08_004769</name>
</gene>
<accession>A0ACC3B2Y5</accession>
<evidence type="ECO:0000313" key="1">
    <source>
        <dbReference type="EMBL" id="KAK1144758.1"/>
    </source>
</evidence>